<dbReference type="Proteomes" id="UP001316184">
    <property type="component" value="Chromosome"/>
</dbReference>
<dbReference type="EMBL" id="CP102173">
    <property type="protein sequence ID" value="UUP14929.1"/>
    <property type="molecule type" value="Genomic_DNA"/>
</dbReference>
<evidence type="ECO:0000313" key="2">
    <source>
        <dbReference type="Proteomes" id="UP001316184"/>
    </source>
</evidence>
<proteinExistence type="predicted"/>
<name>A0ABY5M9W8_9ACTN</name>
<evidence type="ECO:0000313" key="1">
    <source>
        <dbReference type="EMBL" id="UUP14929.1"/>
    </source>
</evidence>
<organism evidence="1 2">
    <name type="scientific">Aeromicrobium wangtongii</name>
    <dbReference type="NCBI Taxonomy" id="2969247"/>
    <lineage>
        <taxon>Bacteria</taxon>
        <taxon>Bacillati</taxon>
        <taxon>Actinomycetota</taxon>
        <taxon>Actinomycetes</taxon>
        <taxon>Propionibacteriales</taxon>
        <taxon>Nocardioidaceae</taxon>
        <taxon>Aeromicrobium</taxon>
    </lineage>
</organism>
<keyword evidence="2" id="KW-1185">Reference proteome</keyword>
<accession>A0ABY5M9W8</accession>
<gene>
    <name evidence="1" type="ORF">NQV15_06365</name>
</gene>
<reference evidence="1 2" key="1">
    <citation type="submission" date="2022-08" db="EMBL/GenBank/DDBJ databases">
        <title>novel species in genus Aeromicrobium.</title>
        <authorList>
            <person name="Ye L."/>
        </authorList>
    </citation>
    <scope>NUCLEOTIDE SEQUENCE [LARGE SCALE GENOMIC DNA]</scope>
    <source>
        <strain evidence="2">zg-Y1379</strain>
    </source>
</reference>
<protein>
    <submittedName>
        <fullName evidence="1">Uncharacterized protein</fullName>
    </submittedName>
</protein>
<sequence>MSTDENATGDITFDECQIGKGLKPLAQHGSIVIGQDGTITLLGTKGDVIDTAALTATTAKQLLITGGQSVSLVLDGRKYNVTPGWGVKGRARMGALSGIKAPKALVKLVREAIS</sequence>
<dbReference type="RefSeq" id="WP_232398903.1">
    <property type="nucleotide sequence ID" value="NZ_CP102173.1"/>
</dbReference>